<dbReference type="Pfam" id="PF00652">
    <property type="entry name" value="Ricin_B_lectin"/>
    <property type="match status" value="1"/>
</dbReference>
<dbReference type="AlphaFoldDB" id="A0A4Z0HEB5"/>
<dbReference type="SUPFAM" id="SSF50370">
    <property type="entry name" value="Ricin B-like lectins"/>
    <property type="match status" value="1"/>
</dbReference>
<feature type="domain" description="Ricin B lectin" evidence="2">
    <location>
        <begin position="89"/>
        <end position="172"/>
    </location>
</feature>
<dbReference type="InterPro" id="IPR000772">
    <property type="entry name" value="Ricin_B_lectin"/>
</dbReference>
<keyword evidence="4" id="KW-1185">Reference proteome</keyword>
<evidence type="ECO:0000313" key="3">
    <source>
        <dbReference type="EMBL" id="TGB19612.1"/>
    </source>
</evidence>
<dbReference type="EMBL" id="SRID01000001">
    <property type="protein sequence ID" value="TGB19612.1"/>
    <property type="molecule type" value="Genomic_DNA"/>
</dbReference>
<accession>A0A4Z0HEB5</accession>
<protein>
    <recommendedName>
        <fullName evidence="2">Ricin B lectin domain-containing protein</fullName>
    </recommendedName>
</protein>
<dbReference type="CDD" id="cd00161">
    <property type="entry name" value="beta-trefoil_Ricin-like"/>
    <property type="match status" value="1"/>
</dbReference>
<proteinExistence type="predicted"/>
<dbReference type="OrthoDB" id="4273937at2"/>
<dbReference type="Proteomes" id="UP000297948">
    <property type="component" value="Unassembled WGS sequence"/>
</dbReference>
<feature type="signal peptide" evidence="1">
    <location>
        <begin position="1"/>
        <end position="17"/>
    </location>
</feature>
<evidence type="ECO:0000256" key="1">
    <source>
        <dbReference type="SAM" id="SignalP"/>
    </source>
</evidence>
<organism evidence="3 4">
    <name type="scientific">Streptomyces palmae</name>
    <dbReference type="NCBI Taxonomy" id="1701085"/>
    <lineage>
        <taxon>Bacteria</taxon>
        <taxon>Bacillati</taxon>
        <taxon>Actinomycetota</taxon>
        <taxon>Actinomycetes</taxon>
        <taxon>Kitasatosporales</taxon>
        <taxon>Streptomycetaceae</taxon>
        <taxon>Streptomyces</taxon>
    </lineage>
</organism>
<evidence type="ECO:0000313" key="4">
    <source>
        <dbReference type="Proteomes" id="UP000297948"/>
    </source>
</evidence>
<comment type="caution">
    <text evidence="3">The sequence shown here is derived from an EMBL/GenBank/DDBJ whole genome shotgun (WGS) entry which is preliminary data.</text>
</comment>
<evidence type="ECO:0000259" key="2">
    <source>
        <dbReference type="Pfam" id="PF00652"/>
    </source>
</evidence>
<reference evidence="3 4" key="1">
    <citation type="submission" date="2019-03" db="EMBL/GenBank/DDBJ databases">
        <authorList>
            <person name="Gonzalez-Pimentel J.L."/>
        </authorList>
    </citation>
    <scope>NUCLEOTIDE SEQUENCE [LARGE SCALE GENOMIC DNA]</scope>
    <source>
        <strain evidence="3 4">JCM 31289</strain>
    </source>
</reference>
<dbReference type="RefSeq" id="WP_135336808.1">
    <property type="nucleotide sequence ID" value="NZ_JBHLTX010000013.1"/>
</dbReference>
<dbReference type="PROSITE" id="PS50231">
    <property type="entry name" value="RICIN_B_LECTIN"/>
    <property type="match status" value="1"/>
</dbReference>
<dbReference type="Gene3D" id="2.80.10.50">
    <property type="match status" value="2"/>
</dbReference>
<feature type="chain" id="PRO_5038642475" description="Ricin B lectin domain-containing protein" evidence="1">
    <location>
        <begin position="18"/>
        <end position="174"/>
    </location>
</feature>
<name>A0A4Z0HEB5_9ACTN</name>
<sequence length="174" mass="18637">MSRIAKTFVAVTAVAMAAVTTPAVGASTASSRPTPQADSGTMVKRLTPAELANLKSRAPEKFERMLKTIARSTRSAASDQAALKDPSVYQLVNKSSDKCLAIGSSSIEEGAHAIQWDCLDSFGQLWYSDNDRHIINFNSGKYLAIGSSSTANGAHAIQWDNTGSDGQRWALKTW</sequence>
<dbReference type="InterPro" id="IPR035992">
    <property type="entry name" value="Ricin_B-like_lectins"/>
</dbReference>
<keyword evidence="1" id="KW-0732">Signal</keyword>
<gene>
    <name evidence="3" type="ORF">E4099_00230</name>
</gene>